<evidence type="ECO:0000256" key="1">
    <source>
        <dbReference type="ARBA" id="ARBA00004651"/>
    </source>
</evidence>
<keyword evidence="5 6" id="KW-0472">Membrane</keyword>
<dbReference type="OrthoDB" id="5241534at2"/>
<sequence>MNLKTLLRGPMPLIGGGLALVVLAGLVFTAVTTRAIKPFDQIGLSALINGLYYLVNTVALGVFSGVEQEGSRAVSQERAAGRAVTPIVHAMARQSMRLFALTTVVMLIVSPFLVGPVLGGHWELLAELIIALFATACASTVRGVLAGSQRFGGYAATQATEGLVRIIPLLLLLFLGVHQPWAYGLVFVLAQVFAALVGVLILRTGTSQSWGQLMSTPPARDVAGAGKVWFGVSIGLVLLVLASLTNQAVVNLPPVIGGAKLQATMPLLATAVGAAIGLTRLPMFAFVPLQTMLLPQLTAAVGRGDKAGVRRQTLRTSVACVALGLLGVTFLGTLGPWLLSIYVPGVSNLSGATLAGLGVGTLFLMTANVTQPALIALGRHRTVLVAYLVGTAAMALAFVVPVDPVLGVVLSTSAGPIALVLVMAVALAKATRPTADQQHVMA</sequence>
<gene>
    <name evidence="7" type="ORF">BCF44_104298</name>
</gene>
<dbReference type="EMBL" id="QUNO01000004">
    <property type="protein sequence ID" value="REH50031.1"/>
    <property type="molecule type" value="Genomic_DNA"/>
</dbReference>
<feature type="transmembrane region" description="Helical" evidence="6">
    <location>
        <begin position="152"/>
        <end position="175"/>
    </location>
</feature>
<feature type="transmembrane region" description="Helical" evidence="6">
    <location>
        <begin position="349"/>
        <end position="370"/>
    </location>
</feature>
<reference evidence="7 8" key="1">
    <citation type="submission" date="2018-08" db="EMBL/GenBank/DDBJ databases">
        <title>Genomic Encyclopedia of Archaeal and Bacterial Type Strains, Phase II (KMG-II): from individual species to whole genera.</title>
        <authorList>
            <person name="Goeker M."/>
        </authorList>
    </citation>
    <scope>NUCLEOTIDE SEQUENCE [LARGE SCALE GENOMIC DNA]</scope>
    <source>
        <strain evidence="7 8">DSM 45791</strain>
    </source>
</reference>
<feature type="transmembrane region" description="Helical" evidence="6">
    <location>
        <begin position="265"/>
        <end position="287"/>
    </location>
</feature>
<feature type="transmembrane region" description="Helical" evidence="6">
    <location>
        <begin position="318"/>
        <end position="343"/>
    </location>
</feature>
<accession>A0A3E0HUE5</accession>
<keyword evidence="8" id="KW-1185">Reference proteome</keyword>
<comment type="subcellular location">
    <subcellularLocation>
        <location evidence="1">Cell membrane</location>
        <topology evidence="1">Multi-pass membrane protein</topology>
    </subcellularLocation>
</comment>
<keyword evidence="4 6" id="KW-1133">Transmembrane helix</keyword>
<feature type="transmembrane region" description="Helical" evidence="6">
    <location>
        <begin position="181"/>
        <end position="202"/>
    </location>
</feature>
<keyword evidence="3 6" id="KW-0812">Transmembrane</keyword>
<feature type="transmembrane region" description="Helical" evidence="6">
    <location>
        <begin position="98"/>
        <end position="118"/>
    </location>
</feature>
<dbReference type="RefSeq" id="WP_116174563.1">
    <property type="nucleotide sequence ID" value="NZ_CP144375.1"/>
</dbReference>
<evidence type="ECO:0000256" key="3">
    <source>
        <dbReference type="ARBA" id="ARBA00022692"/>
    </source>
</evidence>
<evidence type="ECO:0000256" key="2">
    <source>
        <dbReference type="ARBA" id="ARBA00022475"/>
    </source>
</evidence>
<dbReference type="PANTHER" id="PTHR30250:SF11">
    <property type="entry name" value="O-ANTIGEN TRANSPORTER-RELATED"/>
    <property type="match status" value="1"/>
</dbReference>
<dbReference type="PANTHER" id="PTHR30250">
    <property type="entry name" value="PST FAMILY PREDICTED COLANIC ACID TRANSPORTER"/>
    <property type="match status" value="1"/>
</dbReference>
<feature type="transmembrane region" description="Helical" evidence="6">
    <location>
        <begin position="124"/>
        <end position="145"/>
    </location>
</feature>
<evidence type="ECO:0000313" key="7">
    <source>
        <dbReference type="EMBL" id="REH50031.1"/>
    </source>
</evidence>
<evidence type="ECO:0000256" key="5">
    <source>
        <dbReference type="ARBA" id="ARBA00023136"/>
    </source>
</evidence>
<dbReference type="Proteomes" id="UP000256269">
    <property type="component" value="Unassembled WGS sequence"/>
</dbReference>
<feature type="transmembrane region" description="Helical" evidence="6">
    <location>
        <begin position="382"/>
        <end position="400"/>
    </location>
</feature>
<proteinExistence type="predicted"/>
<evidence type="ECO:0000313" key="8">
    <source>
        <dbReference type="Proteomes" id="UP000256269"/>
    </source>
</evidence>
<comment type="caution">
    <text evidence="7">The sequence shown here is derived from an EMBL/GenBank/DDBJ whole genome shotgun (WGS) entry which is preliminary data.</text>
</comment>
<name>A0A3E0HUE5_9PSEU</name>
<protein>
    <submittedName>
        <fullName evidence="7">O-antigen/teichoic acid export membrane protein</fullName>
    </submittedName>
</protein>
<organism evidence="7 8">
    <name type="scientific">Kutzneria buriramensis</name>
    <dbReference type="NCBI Taxonomy" id="1045776"/>
    <lineage>
        <taxon>Bacteria</taxon>
        <taxon>Bacillati</taxon>
        <taxon>Actinomycetota</taxon>
        <taxon>Actinomycetes</taxon>
        <taxon>Pseudonocardiales</taxon>
        <taxon>Pseudonocardiaceae</taxon>
        <taxon>Kutzneria</taxon>
    </lineage>
</organism>
<dbReference type="InterPro" id="IPR050833">
    <property type="entry name" value="Poly_Biosynth_Transport"/>
</dbReference>
<keyword evidence="2" id="KW-1003">Cell membrane</keyword>
<evidence type="ECO:0000256" key="4">
    <source>
        <dbReference type="ARBA" id="ARBA00022989"/>
    </source>
</evidence>
<feature type="transmembrane region" description="Helical" evidence="6">
    <location>
        <begin position="42"/>
        <end position="63"/>
    </location>
</feature>
<feature type="transmembrane region" description="Helical" evidence="6">
    <location>
        <begin position="406"/>
        <end position="428"/>
    </location>
</feature>
<feature type="transmembrane region" description="Helical" evidence="6">
    <location>
        <begin position="12"/>
        <end position="36"/>
    </location>
</feature>
<evidence type="ECO:0000256" key="6">
    <source>
        <dbReference type="SAM" id="Phobius"/>
    </source>
</evidence>
<dbReference type="AlphaFoldDB" id="A0A3E0HUE5"/>
<dbReference type="GO" id="GO:0005886">
    <property type="term" value="C:plasma membrane"/>
    <property type="evidence" value="ECO:0007669"/>
    <property type="project" value="UniProtKB-SubCell"/>
</dbReference>
<feature type="transmembrane region" description="Helical" evidence="6">
    <location>
        <begin position="222"/>
        <end position="245"/>
    </location>
</feature>